<sequence>MASLQRLLRQQCQPRHQFRRPLYSSLLGLHACNATHLNTHNVQQGIRRQDGHGATRERAAVSVYAGAQLLRTHSAVLYKLVLFALLMAVVPIATYFGTLNYLWDGSTTFAAISAIAAANLILVGYVVVAFREDAASRTGPLPEKKTS</sequence>
<protein>
    <submittedName>
        <fullName evidence="7">Vacuolar ATPase assembly integral membrane protein VMA21</fullName>
    </submittedName>
</protein>
<dbReference type="GO" id="GO:0012507">
    <property type="term" value="C:ER to Golgi transport vesicle membrane"/>
    <property type="evidence" value="ECO:0007669"/>
    <property type="project" value="UniProtKB-SubCell"/>
</dbReference>
<organism evidence="7 8">
    <name type="scientific">Cryptococcus neoformans Tu259-1</name>
    <dbReference type="NCBI Taxonomy" id="1230072"/>
    <lineage>
        <taxon>Eukaryota</taxon>
        <taxon>Fungi</taxon>
        <taxon>Dikarya</taxon>
        <taxon>Basidiomycota</taxon>
        <taxon>Agaricomycotina</taxon>
        <taxon>Tremellomycetes</taxon>
        <taxon>Tremellales</taxon>
        <taxon>Cryptococcaceae</taxon>
        <taxon>Cryptococcus</taxon>
        <taxon>Cryptococcus neoformans species complex</taxon>
    </lineage>
</organism>
<comment type="function">
    <text evidence="6">Required for the assembly of the V0 complex of the vacuolar ATPase (V-ATPase) in the endoplasmic reticulum.</text>
</comment>
<dbReference type="EMBL" id="AMKT01000032">
    <property type="protein sequence ID" value="OXG24417.1"/>
    <property type="molecule type" value="Genomic_DNA"/>
</dbReference>
<keyword evidence="2 6" id="KW-0256">Endoplasmic reticulum</keyword>
<keyword evidence="5 6" id="KW-0968">Cytoplasmic vesicle</keyword>
<dbReference type="GO" id="GO:0033116">
    <property type="term" value="C:endoplasmic reticulum-Golgi intermediate compartment membrane"/>
    <property type="evidence" value="ECO:0007669"/>
    <property type="project" value="UniProtKB-SubCell"/>
</dbReference>
<evidence type="ECO:0000256" key="5">
    <source>
        <dbReference type="ARBA" id="ARBA00023329"/>
    </source>
</evidence>
<comment type="similarity">
    <text evidence="6">Belongs to the VMA21 family.</text>
</comment>
<dbReference type="InterPro" id="IPR019013">
    <property type="entry name" value="Vma21"/>
</dbReference>
<keyword evidence="1 6" id="KW-0812">Transmembrane</keyword>
<dbReference type="Pfam" id="PF09446">
    <property type="entry name" value="VMA21"/>
    <property type="match status" value="1"/>
</dbReference>
<gene>
    <name evidence="7" type="ORF">C361_02270</name>
</gene>
<evidence type="ECO:0000256" key="4">
    <source>
        <dbReference type="ARBA" id="ARBA00023136"/>
    </source>
</evidence>
<comment type="caution">
    <text evidence="7">The sequence shown here is derived from an EMBL/GenBank/DDBJ whole genome shotgun (WGS) entry which is preliminary data.</text>
</comment>
<comment type="subcellular location">
    <subcellularLocation>
        <location evidence="6">Endoplasmic reticulum membrane</location>
        <topology evidence="6">Multi-pass membrane protein</topology>
    </subcellularLocation>
    <subcellularLocation>
        <location evidence="6">Endoplasmic reticulum-Golgi intermediate compartment membrane</location>
        <topology evidence="6">Multi-pass membrane protein</topology>
    </subcellularLocation>
    <subcellularLocation>
        <location evidence="6">Cytoplasmic vesicle</location>
        <location evidence="6">COPII-coated vesicle membrane</location>
        <topology evidence="6">Multi-pass membrane protein</topology>
    </subcellularLocation>
</comment>
<dbReference type="PANTHER" id="PTHR31792">
    <property type="entry name" value="VACUOLAR ATPASE ASSEMBLY INTEGRAL MEMBRANE PROTEIN VMA21"/>
    <property type="match status" value="1"/>
</dbReference>
<feature type="transmembrane region" description="Helical" evidence="6">
    <location>
        <begin position="109"/>
        <end position="130"/>
    </location>
</feature>
<name>A0A854QFD2_CRYNE</name>
<keyword evidence="4 6" id="KW-0472">Membrane</keyword>
<keyword evidence="3 6" id="KW-1133">Transmembrane helix</keyword>
<evidence type="ECO:0000313" key="7">
    <source>
        <dbReference type="EMBL" id="OXG24417.1"/>
    </source>
</evidence>
<accession>A0A854QFD2</accession>
<dbReference type="GO" id="GO:0070072">
    <property type="term" value="P:vacuolar proton-transporting V-type ATPase complex assembly"/>
    <property type="evidence" value="ECO:0007669"/>
    <property type="project" value="UniProtKB-UniRule"/>
</dbReference>
<proteinExistence type="inferred from homology"/>
<dbReference type="HAMAP" id="MF_03058">
    <property type="entry name" value="VMA21"/>
    <property type="match status" value="1"/>
</dbReference>
<evidence type="ECO:0000256" key="2">
    <source>
        <dbReference type="ARBA" id="ARBA00022824"/>
    </source>
</evidence>
<evidence type="ECO:0000256" key="6">
    <source>
        <dbReference type="HAMAP-Rule" id="MF_03058"/>
    </source>
</evidence>
<evidence type="ECO:0000256" key="1">
    <source>
        <dbReference type="ARBA" id="ARBA00022692"/>
    </source>
</evidence>
<evidence type="ECO:0000313" key="8">
    <source>
        <dbReference type="Proteomes" id="UP000199727"/>
    </source>
</evidence>
<dbReference type="PANTHER" id="PTHR31792:SF3">
    <property type="entry name" value="VACUOLAR ATPASE ASSEMBLY INTEGRAL MEMBRANE PROTEIN VMA21"/>
    <property type="match status" value="1"/>
</dbReference>
<comment type="caution">
    <text evidence="6">Lacks conserved residue(s) required for the propagation of feature annotation.</text>
</comment>
<dbReference type="GO" id="GO:0005789">
    <property type="term" value="C:endoplasmic reticulum membrane"/>
    <property type="evidence" value="ECO:0007669"/>
    <property type="project" value="UniProtKB-SubCell"/>
</dbReference>
<evidence type="ECO:0000256" key="3">
    <source>
        <dbReference type="ARBA" id="ARBA00022989"/>
    </source>
</evidence>
<dbReference type="Proteomes" id="UP000199727">
    <property type="component" value="Unassembled WGS sequence"/>
</dbReference>
<dbReference type="AlphaFoldDB" id="A0A854QFD2"/>
<feature type="transmembrane region" description="Helical" evidence="6">
    <location>
        <begin position="80"/>
        <end position="103"/>
    </location>
</feature>
<reference evidence="7 8" key="1">
    <citation type="submission" date="2017-06" db="EMBL/GenBank/DDBJ databases">
        <title>Global population genomics of the pathogenic fungus Cryptococcus neoformans var. grubii.</title>
        <authorList>
            <person name="Cuomo C."/>
            <person name="Litvintseva A."/>
            <person name="Chen Y."/>
            <person name="Young S."/>
            <person name="Zeng Q."/>
            <person name="Chapman S."/>
            <person name="Gujja S."/>
            <person name="Saif S."/>
            <person name="Birren B."/>
        </authorList>
    </citation>
    <scope>NUCLEOTIDE SEQUENCE [LARGE SCALE GENOMIC DNA]</scope>
    <source>
        <strain evidence="7 8">Tu259-1</strain>
    </source>
</reference>